<dbReference type="Proteomes" id="UP000052257">
    <property type="component" value="Unassembled WGS sequence"/>
</dbReference>
<dbReference type="EMBL" id="FAUW01000003">
    <property type="protein sequence ID" value="CUU81640.1"/>
    <property type="molecule type" value="Genomic_DNA"/>
</dbReference>
<evidence type="ECO:0000313" key="4">
    <source>
        <dbReference type="Proteomes" id="UP000052237"/>
    </source>
</evidence>
<evidence type="ECO:0000313" key="3">
    <source>
        <dbReference type="EMBL" id="CUU81640.1"/>
    </source>
</evidence>
<dbReference type="EMBL" id="FAVB01000001">
    <property type="protein sequence ID" value="CUU67847.1"/>
    <property type="molecule type" value="Genomic_DNA"/>
</dbReference>
<dbReference type="AlphaFoldDB" id="A0A0S4R2S7"/>
<feature type="coiled-coil region" evidence="1">
    <location>
        <begin position="13"/>
        <end position="47"/>
    </location>
</feature>
<dbReference type="Proteomes" id="UP000052237">
    <property type="component" value="Unassembled WGS sequence"/>
</dbReference>
<evidence type="ECO:0000256" key="1">
    <source>
        <dbReference type="SAM" id="Coils"/>
    </source>
</evidence>
<protein>
    <submittedName>
        <fullName evidence="2">Uncharacterized protein</fullName>
    </submittedName>
</protein>
<reference evidence="4 5" key="1">
    <citation type="submission" date="2015-11" db="EMBL/GenBank/DDBJ databases">
        <authorList>
            <consortium name="Pathogen Informatics"/>
        </authorList>
    </citation>
    <scope>NUCLEOTIDE SEQUENCE [LARGE SCALE GENOMIC DNA]</scope>
    <source>
        <strain evidence="2 4">006A-0059</strain>
        <strain evidence="3 5">006A-0191</strain>
    </source>
</reference>
<comment type="caution">
    <text evidence="2">The sequence shown here is derived from an EMBL/GenBank/DDBJ whole genome shotgun (WGS) entry which is preliminary data.</text>
</comment>
<dbReference type="RefSeq" id="WP_059431146.1">
    <property type="nucleotide sequence ID" value="NZ_FAUW01000003.1"/>
</dbReference>
<gene>
    <name evidence="2" type="ORF">ERS686654_00025</name>
    <name evidence="3" type="ORF">ERS739220_01244</name>
</gene>
<proteinExistence type="predicted"/>
<organism evidence="2 4">
    <name type="scientific">Campylobacter hyointestinalis subsp. hyointestinalis</name>
    <dbReference type="NCBI Taxonomy" id="91352"/>
    <lineage>
        <taxon>Bacteria</taxon>
        <taxon>Pseudomonadati</taxon>
        <taxon>Campylobacterota</taxon>
        <taxon>Epsilonproteobacteria</taxon>
        <taxon>Campylobacterales</taxon>
        <taxon>Campylobacteraceae</taxon>
        <taxon>Campylobacter</taxon>
    </lineage>
</organism>
<evidence type="ECO:0000313" key="2">
    <source>
        <dbReference type="EMBL" id="CUU67847.1"/>
    </source>
</evidence>
<evidence type="ECO:0000313" key="5">
    <source>
        <dbReference type="Proteomes" id="UP000052257"/>
    </source>
</evidence>
<accession>A0A9W5ASX4</accession>
<sequence length="67" mass="7991">MDKYTFASPYNKAKKLEAIDNAKKQELEKLDEQLEALDEEIDKKLEFFKYLMTKYSSIIKLTPKEQQ</sequence>
<keyword evidence="1" id="KW-0175">Coiled coil</keyword>
<name>A0A0S4R2S7_CAMHY</name>
<accession>A0A0S4R2S7</accession>
<keyword evidence="4" id="KW-1185">Reference proteome</keyword>